<feature type="domain" description="IrrE N-terminal-like" evidence="1">
    <location>
        <begin position="44"/>
        <end position="170"/>
    </location>
</feature>
<dbReference type="PANTHER" id="PTHR43236">
    <property type="entry name" value="ANTITOXIN HIGA1"/>
    <property type="match status" value="1"/>
</dbReference>
<keyword evidence="3" id="KW-1185">Reference proteome</keyword>
<reference evidence="2 3" key="1">
    <citation type="journal article" date="2016" name="Front. Microbiol.">
        <title>Comprehensive Phylogenetic Analysis of Bovine Non-aureus Staphylococci Species Based on Whole-Genome Sequencing.</title>
        <authorList>
            <person name="Naushad S."/>
            <person name="Barkema H.W."/>
            <person name="Luby C."/>
            <person name="Condas L.A."/>
            <person name="Nobrega D.B."/>
            <person name="Carson D.A."/>
            <person name="De Buck J."/>
        </authorList>
    </citation>
    <scope>NUCLEOTIDE SEQUENCE [LARGE SCALE GENOMIC DNA]</scope>
    <source>
        <strain evidence="2 3">SNUC 993</strain>
    </source>
</reference>
<dbReference type="Pfam" id="PF06114">
    <property type="entry name" value="Peptidase_M78"/>
    <property type="match status" value="1"/>
</dbReference>
<protein>
    <recommendedName>
        <fullName evidence="1">IrrE N-terminal-like domain-containing protein</fullName>
    </recommendedName>
</protein>
<proteinExistence type="predicted"/>
<gene>
    <name evidence="2" type="ORF">BU607_09475</name>
</gene>
<dbReference type="InterPro" id="IPR052345">
    <property type="entry name" value="Rad_response_metalloprotease"/>
</dbReference>
<dbReference type="Proteomes" id="UP000242694">
    <property type="component" value="Unassembled WGS sequence"/>
</dbReference>
<sequence>MLKQLNKSQKQQSIEEIKATVIRFIEEFGITQPIDNSFKTVEKKLGYSIVTKKVSNHISGFQYKIGNKNYIFINNNHTLGRQNHTLWHEVYYLYTRDGKLIDKRGTQNFSIAEFKADQFASQLLMDKDLVKNYVEENNILNTSKKYFNEEDIIRMLNYFHVSFNDVRTRLEEIYEDFNEVYFNFDTLVKYDELLELTKELGYDSKLLEVPKENYISPELFIYLKDNMVNGKISSKRVSEILNFLETELEIIVE</sequence>
<dbReference type="Gene3D" id="1.10.10.2910">
    <property type="match status" value="1"/>
</dbReference>
<organism evidence="2 3">
    <name type="scientific">Staphylococcus auricularis</name>
    <dbReference type="NCBI Taxonomy" id="29379"/>
    <lineage>
        <taxon>Bacteria</taxon>
        <taxon>Bacillati</taxon>
        <taxon>Bacillota</taxon>
        <taxon>Bacilli</taxon>
        <taxon>Bacillales</taxon>
        <taxon>Staphylococcaceae</taxon>
        <taxon>Staphylococcus</taxon>
    </lineage>
</organism>
<evidence type="ECO:0000259" key="1">
    <source>
        <dbReference type="Pfam" id="PF06114"/>
    </source>
</evidence>
<dbReference type="PANTHER" id="PTHR43236:SF1">
    <property type="entry name" value="BLL7220 PROTEIN"/>
    <property type="match status" value="1"/>
</dbReference>
<evidence type="ECO:0000313" key="2">
    <source>
        <dbReference type="EMBL" id="PTH13843.1"/>
    </source>
</evidence>
<comment type="caution">
    <text evidence="2">The sequence shown here is derived from an EMBL/GenBank/DDBJ whole genome shotgun (WGS) entry which is preliminary data.</text>
</comment>
<accession>A0ABX5ICC1</accession>
<dbReference type="InterPro" id="IPR010359">
    <property type="entry name" value="IrrE_HExxH"/>
</dbReference>
<evidence type="ECO:0000313" key="3">
    <source>
        <dbReference type="Proteomes" id="UP000242694"/>
    </source>
</evidence>
<dbReference type="EMBL" id="PZDI01000059">
    <property type="protein sequence ID" value="PTH13843.1"/>
    <property type="molecule type" value="Genomic_DNA"/>
</dbReference>
<name>A0ABX5ICC1_9STAP</name>